<gene>
    <name evidence="2" type="ORF">TDUB1175_LOCUS18688</name>
</gene>
<dbReference type="EMBL" id="HBED01037066">
    <property type="protein sequence ID" value="CAD8320272.1"/>
    <property type="molecule type" value="Transcribed_RNA"/>
</dbReference>
<evidence type="ECO:0000313" key="2">
    <source>
        <dbReference type="EMBL" id="CAD8320272.1"/>
    </source>
</evidence>
<reference evidence="2" key="1">
    <citation type="submission" date="2021-01" db="EMBL/GenBank/DDBJ databases">
        <authorList>
            <person name="Corre E."/>
            <person name="Pelletier E."/>
            <person name="Niang G."/>
            <person name="Scheremetjew M."/>
            <person name="Finn R."/>
            <person name="Kale V."/>
            <person name="Holt S."/>
            <person name="Cochrane G."/>
            <person name="Meng A."/>
            <person name="Brown T."/>
            <person name="Cohen L."/>
        </authorList>
    </citation>
    <scope>NUCLEOTIDE SEQUENCE</scope>
    <source>
        <strain evidence="2">CCMP147</strain>
    </source>
</reference>
<evidence type="ECO:0000256" key="1">
    <source>
        <dbReference type="SAM" id="MobiDB-lite"/>
    </source>
</evidence>
<organism evidence="2">
    <name type="scientific">Pseudictyota dubia</name>
    <dbReference type="NCBI Taxonomy" id="2749911"/>
    <lineage>
        <taxon>Eukaryota</taxon>
        <taxon>Sar</taxon>
        <taxon>Stramenopiles</taxon>
        <taxon>Ochrophyta</taxon>
        <taxon>Bacillariophyta</taxon>
        <taxon>Mediophyceae</taxon>
        <taxon>Biddulphiophycidae</taxon>
        <taxon>Eupodiscales</taxon>
        <taxon>Odontellaceae</taxon>
        <taxon>Pseudictyota</taxon>
    </lineage>
</organism>
<sequence length="156" mass="17293">MLTQLTWHHSFVQKDGRNANDKCNRSVRKRQFDKQMVQLYLDDDDSSSDEDETPGGVEEKVDAEKGSTFIKGCDENANASAARTAGQHEWIGACDEDIEADARYKANFRMIVRAATAVMAGAALEETSGTTMLQVAVEAHSATFIHFAKCHKKDHI</sequence>
<name>A0A7R9WDH3_9STRA</name>
<feature type="region of interest" description="Disordered" evidence="1">
    <location>
        <begin position="41"/>
        <end position="61"/>
    </location>
</feature>
<feature type="compositionally biased region" description="Acidic residues" evidence="1">
    <location>
        <begin position="41"/>
        <end position="53"/>
    </location>
</feature>
<protein>
    <submittedName>
        <fullName evidence="2">Uncharacterized protein</fullName>
    </submittedName>
</protein>
<proteinExistence type="predicted"/>
<dbReference type="AlphaFoldDB" id="A0A7R9WDH3"/>
<accession>A0A7R9WDH3</accession>